<sequence length="994" mass="104049">MAWIVSRWRILVASALAVALVLSLGVWFIQSDLASRNEAVDCSQLEADDFDLADTLATACDSDVEVLSARTPWQTSWATPRSDVRMELSAVPVRVQDEGSWKSLDTSLAADAEDGTLSAVAPVYPIELNAGGLAGRNDPLGSITRDGKRFDVWFPLSLPVPTVTDSQAIYDLAVGIKLFVSINIDGTGFLPVVELEDAAAADRFTGLLEAERIVSGGEAEGSDLEFETVASEGLTLTKDDDNAIHVVDGDGETHFLATSPLMWDSAGQTIPADTKATEVGPTDRTRTPADGDAIAAMGVDISGETIVISPDDSMLEDSETVWPVYIDPSFSGKGASSWEAVRSGGYTGTLHQWGDISASSPGQGSGYCSAAASCIKVFKQRLAWRFTGLSNVSVLAGADISSAQFRVNGVHSASCTAARTDFVRTSPISTASTWSNLTYSSTISGYRTEAHSVSCANRGFKEFNALQAVRYAADNNQTYINVGLKANNETTMTGWKRFRHDATLQFVYNRTPAVPSLLTLTDPVEPACTTGASRPAIATTTPTLSAIASDPDGLNVMAAFEVSAVATPTVVTWSSGNLAAAASGSRRTAAVPTAKLVDGGIYQWRARANDGALTSAWSPYCEFKVDTTRPLGPAVTALSAGTGIQAVYRENRISGGAHQAGSFSIDRGATGTDVTAFVYGFNNAGSTQTVTPDINGIATVSYTPAAAGPVTLSVKSRDAGGNLSLATNYTFTVATPTEDATWTLDEGQGATSAGSVGENPSSLTISGAQWGDGPHALFNSRQGDHALALDGVNDFASADLPVVDTEESFVVSAHVRLNAANIGQNSYTALAQDGAQTSGFRLEYDSTCIGMPSGCWAFAMSDTAAGGAEHSVQSAVTVKGDEWVHLVGERNATANTLQIWVCEIGTPENPAVGNPVVTSGADPTESWPASGAFTVGRGLTAGEMTGFWPGAIDNVRVFSGEVVSVEKIRRLCQGAEATDFDGRQAELDPTTEVE</sequence>
<dbReference type="InterPro" id="IPR013320">
    <property type="entry name" value="ConA-like_dom_sf"/>
</dbReference>
<dbReference type="Proteomes" id="UP000294194">
    <property type="component" value="Unassembled WGS sequence"/>
</dbReference>
<gene>
    <name evidence="1" type="ORF">EYE40_07485</name>
</gene>
<dbReference type="Gene3D" id="2.60.120.200">
    <property type="match status" value="1"/>
</dbReference>
<dbReference type="InterPro" id="IPR013783">
    <property type="entry name" value="Ig-like_fold"/>
</dbReference>
<dbReference type="Gene3D" id="2.60.40.10">
    <property type="entry name" value="Immunoglobulins"/>
    <property type="match status" value="1"/>
</dbReference>
<accession>A0A4Q9GQU9</accession>
<name>A0A4Q9GQU9_9MICO</name>
<proteinExistence type="predicted"/>
<dbReference type="RefSeq" id="WP_130981363.1">
    <property type="nucleotide sequence ID" value="NZ_SISG01000001.1"/>
</dbReference>
<evidence type="ECO:0000313" key="2">
    <source>
        <dbReference type="Proteomes" id="UP000294194"/>
    </source>
</evidence>
<dbReference type="Pfam" id="PF13385">
    <property type="entry name" value="Laminin_G_3"/>
    <property type="match status" value="1"/>
</dbReference>
<dbReference type="AlphaFoldDB" id="A0A4Q9GQU9"/>
<dbReference type="EMBL" id="SISG01000001">
    <property type="protein sequence ID" value="TBN57252.1"/>
    <property type="molecule type" value="Genomic_DNA"/>
</dbReference>
<organism evidence="1 2">
    <name type="scientific">Glaciihabitans arcticus</name>
    <dbReference type="NCBI Taxonomy" id="2668039"/>
    <lineage>
        <taxon>Bacteria</taxon>
        <taxon>Bacillati</taxon>
        <taxon>Actinomycetota</taxon>
        <taxon>Actinomycetes</taxon>
        <taxon>Micrococcales</taxon>
        <taxon>Microbacteriaceae</taxon>
        <taxon>Glaciihabitans</taxon>
    </lineage>
</organism>
<keyword evidence="2" id="KW-1185">Reference proteome</keyword>
<protein>
    <submittedName>
        <fullName evidence="1">LamG domain-containing protein</fullName>
    </submittedName>
</protein>
<dbReference type="SUPFAM" id="SSF49899">
    <property type="entry name" value="Concanavalin A-like lectins/glucanases"/>
    <property type="match status" value="1"/>
</dbReference>
<evidence type="ECO:0000313" key="1">
    <source>
        <dbReference type="EMBL" id="TBN57252.1"/>
    </source>
</evidence>
<comment type="caution">
    <text evidence="1">The sequence shown here is derived from an EMBL/GenBank/DDBJ whole genome shotgun (WGS) entry which is preliminary data.</text>
</comment>
<reference evidence="2" key="1">
    <citation type="submission" date="2019-02" db="EMBL/GenBank/DDBJ databases">
        <title>Glaciihabitans arcticus sp. nov., a psychrotolerant bacterium isolated from polar soil.</title>
        <authorList>
            <person name="Dahal R.H."/>
        </authorList>
    </citation>
    <scope>NUCLEOTIDE SEQUENCE [LARGE SCALE GENOMIC DNA]</scope>
    <source>
        <strain evidence="2">RP-3-7</strain>
    </source>
</reference>
<dbReference type="GO" id="GO:0005975">
    <property type="term" value="P:carbohydrate metabolic process"/>
    <property type="evidence" value="ECO:0007669"/>
    <property type="project" value="UniProtKB-ARBA"/>
</dbReference>